<reference evidence="1 2" key="1">
    <citation type="journal article" date="2016" name="Nat. Commun.">
        <title>Thousands of microbial genomes shed light on interconnected biogeochemical processes in an aquifer system.</title>
        <authorList>
            <person name="Anantharaman K."/>
            <person name="Brown C.T."/>
            <person name="Hug L.A."/>
            <person name="Sharon I."/>
            <person name="Castelle C.J."/>
            <person name="Probst A.J."/>
            <person name="Thomas B.C."/>
            <person name="Singh A."/>
            <person name="Wilkins M.J."/>
            <person name="Karaoz U."/>
            <person name="Brodie E.L."/>
            <person name="Williams K.H."/>
            <person name="Hubbard S.S."/>
            <person name="Banfield J.F."/>
        </authorList>
    </citation>
    <scope>NUCLEOTIDE SEQUENCE [LARGE SCALE GENOMIC DNA]</scope>
</reference>
<gene>
    <name evidence="1" type="ORF">A3C25_02650</name>
</gene>
<evidence type="ECO:0008006" key="3">
    <source>
        <dbReference type="Google" id="ProtNLM"/>
    </source>
</evidence>
<evidence type="ECO:0000313" key="2">
    <source>
        <dbReference type="Proteomes" id="UP000177913"/>
    </source>
</evidence>
<dbReference type="SUPFAM" id="SSF53335">
    <property type="entry name" value="S-adenosyl-L-methionine-dependent methyltransferases"/>
    <property type="match status" value="1"/>
</dbReference>
<dbReference type="EMBL" id="MFZO01000021">
    <property type="protein sequence ID" value="OGK24948.1"/>
    <property type="molecule type" value="Genomic_DNA"/>
</dbReference>
<sequence length="329" mass="38479">MIQQTCAICGRNNYTVLYPENFDVNKINSRIFSARRLPDRIHYQIVKCKNCDLVYSTPILEYDKIEKLYKKSFTTYDEYLENLKETYGYYLRQLKKYNNFLGGSRGKASANAQNFSSPPLVRAFAERNRLTESKKLRLLEIGCGNGFFLEEAATLGYEVYGVEPGKKSVEKAKPEIKKNIIIDIFKPGQFKKNFFDVVCCFQTFDHIPNPNETLAESYKILKKDGLMLFFNHDVGAWQNKLMGEKSPIIDIEHTYLFDKQTMRKIFEKHNFKVIEVQSSFNVHHLSYWLQLFPLPDFLKLPLINFLNFIKLGKIKIKMYPGNLVIFAQK</sequence>
<dbReference type="InterPro" id="IPR029063">
    <property type="entry name" value="SAM-dependent_MTases_sf"/>
</dbReference>
<dbReference type="AlphaFoldDB" id="A0A1F7H1A9"/>
<comment type="caution">
    <text evidence="1">The sequence shown here is derived from an EMBL/GenBank/DDBJ whole genome shotgun (WGS) entry which is preliminary data.</text>
</comment>
<name>A0A1F7H1A9_9BACT</name>
<dbReference type="CDD" id="cd02440">
    <property type="entry name" value="AdoMet_MTases"/>
    <property type="match status" value="1"/>
</dbReference>
<protein>
    <recommendedName>
        <fullName evidence="3">Methyltransferase type 11 domain-containing protein</fullName>
    </recommendedName>
</protein>
<dbReference type="Proteomes" id="UP000177913">
    <property type="component" value="Unassembled WGS sequence"/>
</dbReference>
<dbReference type="PANTHER" id="PTHR43861:SF6">
    <property type="entry name" value="METHYLTRANSFERASE TYPE 11"/>
    <property type="match status" value="1"/>
</dbReference>
<accession>A0A1F7H1A9</accession>
<dbReference type="Gene3D" id="3.40.50.150">
    <property type="entry name" value="Vaccinia Virus protein VP39"/>
    <property type="match status" value="1"/>
</dbReference>
<organism evidence="1 2">
    <name type="scientific">Candidatus Roizmanbacteria bacterium RIFCSPHIGHO2_02_FULL_38_11</name>
    <dbReference type="NCBI Taxonomy" id="1802039"/>
    <lineage>
        <taxon>Bacteria</taxon>
        <taxon>Candidatus Roizmaniibacteriota</taxon>
    </lineage>
</organism>
<proteinExistence type="predicted"/>
<dbReference type="Pfam" id="PF13489">
    <property type="entry name" value="Methyltransf_23"/>
    <property type="match status" value="1"/>
</dbReference>
<dbReference type="PANTHER" id="PTHR43861">
    <property type="entry name" value="TRANS-ACONITATE 2-METHYLTRANSFERASE-RELATED"/>
    <property type="match status" value="1"/>
</dbReference>
<evidence type="ECO:0000313" key="1">
    <source>
        <dbReference type="EMBL" id="OGK24948.1"/>
    </source>
</evidence>